<keyword evidence="6" id="KW-1185">Reference proteome</keyword>
<proteinExistence type="inferred from homology"/>
<comment type="caution">
    <text evidence="5">The sequence shown here is derived from an EMBL/GenBank/DDBJ whole genome shotgun (WGS) entry which is preliminary data.</text>
</comment>
<dbReference type="Pfam" id="PF00135">
    <property type="entry name" value="COesterase"/>
    <property type="match status" value="1"/>
</dbReference>
<dbReference type="InterPro" id="IPR019826">
    <property type="entry name" value="Carboxylesterase_B_AS"/>
</dbReference>
<dbReference type="OrthoDB" id="408631at2759"/>
<keyword evidence="3" id="KW-0732">Signal</keyword>
<name>A0A409YRI7_9AGAR</name>
<evidence type="ECO:0000313" key="5">
    <source>
        <dbReference type="EMBL" id="PPR05616.1"/>
    </source>
</evidence>
<dbReference type="AlphaFoldDB" id="A0A409YRI7"/>
<protein>
    <recommendedName>
        <fullName evidence="3">Carboxylic ester hydrolase</fullName>
        <ecNumber evidence="3">3.1.1.-</ecNumber>
    </recommendedName>
</protein>
<dbReference type="Proteomes" id="UP000284706">
    <property type="component" value="Unassembled WGS sequence"/>
</dbReference>
<comment type="similarity">
    <text evidence="1 3">Belongs to the type-B carboxylesterase/lipase family.</text>
</comment>
<evidence type="ECO:0000256" key="2">
    <source>
        <dbReference type="ARBA" id="ARBA00022801"/>
    </source>
</evidence>
<evidence type="ECO:0000259" key="4">
    <source>
        <dbReference type="Pfam" id="PF00135"/>
    </source>
</evidence>
<dbReference type="InParanoid" id="A0A409YRI7"/>
<dbReference type="PANTHER" id="PTHR11559">
    <property type="entry name" value="CARBOXYLESTERASE"/>
    <property type="match status" value="1"/>
</dbReference>
<dbReference type="EMBL" id="NHYE01000456">
    <property type="protein sequence ID" value="PPR05616.1"/>
    <property type="molecule type" value="Genomic_DNA"/>
</dbReference>
<dbReference type="InterPro" id="IPR002018">
    <property type="entry name" value="CarbesteraseB"/>
</dbReference>
<dbReference type="EC" id="3.1.1.-" evidence="3"/>
<dbReference type="SUPFAM" id="SSF53474">
    <property type="entry name" value="alpha/beta-Hydrolases"/>
    <property type="match status" value="1"/>
</dbReference>
<feature type="domain" description="Carboxylesterase type B" evidence="4">
    <location>
        <begin position="22"/>
        <end position="496"/>
    </location>
</feature>
<gene>
    <name evidence="5" type="ORF">CVT26_009137</name>
</gene>
<dbReference type="InterPro" id="IPR029058">
    <property type="entry name" value="AB_hydrolase_fold"/>
</dbReference>
<dbReference type="InterPro" id="IPR050309">
    <property type="entry name" value="Type-B_Carboxylest/Lipase"/>
</dbReference>
<accession>A0A409YRI7</accession>
<dbReference type="STRING" id="231916.A0A409YRI7"/>
<reference evidence="5 6" key="1">
    <citation type="journal article" date="2018" name="Evol. Lett.">
        <title>Horizontal gene cluster transfer increased hallucinogenic mushroom diversity.</title>
        <authorList>
            <person name="Reynolds H.T."/>
            <person name="Vijayakumar V."/>
            <person name="Gluck-Thaler E."/>
            <person name="Korotkin H.B."/>
            <person name="Matheny P.B."/>
            <person name="Slot J.C."/>
        </authorList>
    </citation>
    <scope>NUCLEOTIDE SEQUENCE [LARGE SCALE GENOMIC DNA]</scope>
    <source>
        <strain evidence="5 6">SRW20</strain>
    </source>
</reference>
<evidence type="ECO:0000256" key="3">
    <source>
        <dbReference type="RuleBase" id="RU361235"/>
    </source>
</evidence>
<sequence length="532" mass="58949">MLSVALLFVLGHTCFVAAQADTPVAKLDNATVYGFVNDYVSEFLGIRYALPAERFRHPQDPAPYEGTINATDYGPACPEQDSILSSTPDVAAIQLRDPALYSLPTVVHDEDCAFEFGNTLTYEAQSIRIVERSIALGTPVMVVSMNYRVSGKEIELHASSTYLLLSAFGFLPGREVLEAGVGNLGLLDQRLALKWINKYIGAFGGNSSQVMLWGESAGSISVAMQMLAYGGNTTDNYFQAGFMQSGAIIPVGSLENGQVYYDFLVDETKCSGSADTLECLRELPYETLKDAVDKSPNAFSYQSLILAYLPRRDDSFLPDDPLKLVQAGRFANIPTVSGNCDDEGTVFAVSQYNVTTDALFRDYVSEIWLPSVPSEELEPLWTHYPSDPSQGSPFNTSIFWNIYGQFKRMAAFQGDAVFQAPRRYFVQNLSEKVKTWFYLSKRAKNDFPFFTGSFHGSDLTSAENFLDDHIINFAVTHDPNTGNGVNWPEYTVQSPQAYTFPPTAGSLPIVTQDDYRKDPMEYLTNISLEYPI</sequence>
<organism evidence="5 6">
    <name type="scientific">Gymnopilus dilepis</name>
    <dbReference type="NCBI Taxonomy" id="231916"/>
    <lineage>
        <taxon>Eukaryota</taxon>
        <taxon>Fungi</taxon>
        <taxon>Dikarya</taxon>
        <taxon>Basidiomycota</taxon>
        <taxon>Agaricomycotina</taxon>
        <taxon>Agaricomycetes</taxon>
        <taxon>Agaricomycetidae</taxon>
        <taxon>Agaricales</taxon>
        <taxon>Agaricineae</taxon>
        <taxon>Hymenogastraceae</taxon>
        <taxon>Gymnopilus</taxon>
    </lineage>
</organism>
<dbReference type="GO" id="GO:0016787">
    <property type="term" value="F:hydrolase activity"/>
    <property type="evidence" value="ECO:0007669"/>
    <property type="project" value="UniProtKB-KW"/>
</dbReference>
<keyword evidence="2 3" id="KW-0378">Hydrolase</keyword>
<feature type="chain" id="PRO_5018815398" description="Carboxylic ester hydrolase" evidence="3">
    <location>
        <begin position="21"/>
        <end position="532"/>
    </location>
</feature>
<evidence type="ECO:0000256" key="1">
    <source>
        <dbReference type="ARBA" id="ARBA00005964"/>
    </source>
</evidence>
<feature type="signal peptide" evidence="3">
    <location>
        <begin position="1"/>
        <end position="20"/>
    </location>
</feature>
<dbReference type="Gene3D" id="3.40.50.1820">
    <property type="entry name" value="alpha/beta hydrolase"/>
    <property type="match status" value="1"/>
</dbReference>
<evidence type="ECO:0000313" key="6">
    <source>
        <dbReference type="Proteomes" id="UP000284706"/>
    </source>
</evidence>
<dbReference type="PROSITE" id="PS00122">
    <property type="entry name" value="CARBOXYLESTERASE_B_1"/>
    <property type="match status" value="1"/>
</dbReference>